<feature type="transmembrane region" description="Helical" evidence="1">
    <location>
        <begin position="51"/>
        <end position="74"/>
    </location>
</feature>
<feature type="transmembrane region" description="Helical" evidence="1">
    <location>
        <begin position="139"/>
        <end position="160"/>
    </location>
</feature>
<evidence type="ECO:0000313" key="3">
    <source>
        <dbReference type="Proteomes" id="UP000256829"/>
    </source>
</evidence>
<reference evidence="2 3" key="1">
    <citation type="submission" date="2018-08" db="EMBL/GenBank/DDBJ databases">
        <title>Lysobacter soli KCTC 22011, whole genome shotgun sequence.</title>
        <authorList>
            <person name="Zhang X."/>
            <person name="Feng G."/>
            <person name="Zhu H."/>
        </authorList>
    </citation>
    <scope>NUCLEOTIDE SEQUENCE [LARGE SCALE GENOMIC DNA]</scope>
    <source>
        <strain evidence="2 3">KCTC 22011</strain>
    </source>
</reference>
<feature type="transmembrane region" description="Helical" evidence="1">
    <location>
        <begin position="110"/>
        <end position="127"/>
    </location>
</feature>
<protein>
    <submittedName>
        <fullName evidence="2">DUF2878 domain-containing protein</fullName>
    </submittedName>
</protein>
<dbReference type="Proteomes" id="UP000256829">
    <property type="component" value="Unassembled WGS sequence"/>
</dbReference>
<keyword evidence="1" id="KW-0472">Membrane</keyword>
<feature type="transmembrane region" description="Helical" evidence="1">
    <location>
        <begin position="80"/>
        <end position="98"/>
    </location>
</feature>
<name>A0A3D8VHS8_9GAMM</name>
<dbReference type="AlphaFoldDB" id="A0A3D8VHS8"/>
<dbReference type="InterPro" id="IPR021306">
    <property type="entry name" value="DUF2878"/>
</dbReference>
<keyword evidence="3" id="KW-1185">Reference proteome</keyword>
<keyword evidence="1" id="KW-0812">Transmembrane</keyword>
<organism evidence="2 3">
    <name type="scientific">Lysobacter soli</name>
    <dbReference type="NCBI Taxonomy" id="453783"/>
    <lineage>
        <taxon>Bacteria</taxon>
        <taxon>Pseudomonadati</taxon>
        <taxon>Pseudomonadota</taxon>
        <taxon>Gammaproteobacteria</taxon>
        <taxon>Lysobacterales</taxon>
        <taxon>Lysobacteraceae</taxon>
        <taxon>Lysobacter</taxon>
    </lineage>
</organism>
<keyword evidence="1" id="KW-1133">Transmembrane helix</keyword>
<dbReference type="Pfam" id="PF11086">
    <property type="entry name" value="DUF2878"/>
    <property type="match status" value="1"/>
</dbReference>
<dbReference type="EMBL" id="QTJR01000002">
    <property type="protein sequence ID" value="RDY68952.1"/>
    <property type="molecule type" value="Genomic_DNA"/>
</dbReference>
<gene>
    <name evidence="2" type="ORF">DX912_03315</name>
</gene>
<dbReference type="RefSeq" id="WP_115841466.1">
    <property type="nucleotide sequence ID" value="NZ_CP183976.1"/>
</dbReference>
<accession>A0A3D8VHS8</accession>
<comment type="caution">
    <text evidence="2">The sequence shown here is derived from an EMBL/GenBank/DDBJ whole genome shotgun (WGS) entry which is preliminary data.</text>
</comment>
<sequence length="178" mass="18435">MHAFANFAGFQIAWWACVLGAAHGASWIGVVACVAFVALQWCASARRRADAWLVGCAVLTGLVFDGLLSQLGWIDYRGSIAALPAPAWILALWAAFAMTINHSLAWLRPAMAIVLGAVGGPLAYVGAQRLGAIELVASVQATIALAIGWAIATCALTLVARHARGGGVSRPLAMGGSR</sequence>
<proteinExistence type="predicted"/>
<feature type="transmembrane region" description="Helical" evidence="1">
    <location>
        <begin position="12"/>
        <end position="39"/>
    </location>
</feature>
<evidence type="ECO:0000256" key="1">
    <source>
        <dbReference type="SAM" id="Phobius"/>
    </source>
</evidence>
<evidence type="ECO:0000313" key="2">
    <source>
        <dbReference type="EMBL" id="RDY68952.1"/>
    </source>
</evidence>